<evidence type="ECO:0000256" key="8">
    <source>
        <dbReference type="ARBA" id="ARBA00023136"/>
    </source>
</evidence>
<dbReference type="InterPro" id="IPR022645">
    <property type="entry name" value="SecD/SecF_bac"/>
</dbReference>
<keyword evidence="2 9" id="KW-0813">Transport</keyword>
<dbReference type="SUPFAM" id="SSF82866">
    <property type="entry name" value="Multidrug efflux transporter AcrB transmembrane domain"/>
    <property type="match status" value="2"/>
</dbReference>
<dbReference type="Gene3D" id="3.30.70.3400">
    <property type="match status" value="2"/>
</dbReference>
<dbReference type="NCBIfam" id="TIGR01129">
    <property type="entry name" value="secD"/>
    <property type="match status" value="1"/>
</dbReference>
<dbReference type="InterPro" id="IPR022646">
    <property type="entry name" value="SecD/SecF_CS"/>
</dbReference>
<comment type="similarity">
    <text evidence="9">Belongs to the SecD/SecF family. SecD subfamily.</text>
</comment>
<comment type="subunit">
    <text evidence="9">Forms a complex with SecF. Part of the essential Sec protein translocation apparatus which comprises SecA, SecYEG and auxiliary proteins SecDF. Other proteins may also be involved.</text>
</comment>
<dbReference type="HAMAP" id="MF_01463_B">
    <property type="entry name" value="SecD_B"/>
    <property type="match status" value="1"/>
</dbReference>
<dbReference type="Pfam" id="PF07549">
    <property type="entry name" value="Sec_GG"/>
    <property type="match status" value="2"/>
</dbReference>
<feature type="transmembrane region" description="Helical" evidence="9">
    <location>
        <begin position="493"/>
        <end position="517"/>
    </location>
</feature>
<comment type="subcellular location">
    <subcellularLocation>
        <location evidence="1 9">Cell membrane</location>
        <topology evidence="1 9">Multi-pass membrane protein</topology>
    </subcellularLocation>
</comment>
<sequence length="866" mass="93220">MSRQPHWRAGLTVFLLLLSIVYLAPTLNATLPAWWKSPLPQQRISLGLDLQGGSHLVLDVQTEAAVEGYLDRLATDLEDGLNAAKTPFKKIARAGGDGLKLSIYDQESLAALTALVKKSHPELRVEPGPDEGALIPVEIRIPDQPLQELKDRTVLQALETIRNRIDQFGVAEPVVQREGAEHIVVQLPGIKDPQRAIELIGKTARLEFRLLDENADPTRPSTLAEDVEILMEKRVDDAGIEVGRTPLAVKKRAVITGELLKDAQVRIDTRFNRPYVAIDFDTVGARIFDQITAANVGKRFAIVLDDTIYSAPVIQERISGGSAQISGTFTGKEAADLAIVLRAGSLPAPVKIIQNLTVGPSLGQDSIHKGLLAGATGVLLVVLFMVGYYRFAGLVANVGLVLNVVYLMGMLAALGATLTLPGIAAIVLLVGMSVDSNVLIFERIKEELRLGRTPGTSLAAGYDKAFLTIMDSHVTTLITAAVLFQFGTGPVKGFAVSLSLGIIINLFTSLVATRVIFDLVHRRSPLKNSSFGGSGFRVFQRLHFDFIGKRAIAFALSALILLTGLVGIVQISRGKANLGIDFTGGTAVQLKFDQPTSLESARDILARQGLKEATLQEIREGNKLLIKAGKGTGGEQSVAETIKSAFRQELPENPFVVESSSEIGPSIGHKLKQDTLVAVAISLLGILCYVGWRFDLKFAVGALAATLHDVVAMFAVFFLLGKEINLLFITAVLTIAGYSLTDTVVVFDRTRENLRKAGNEPIPGVFNRSLNEVLSRTIVTSLTTFLAAFALYLFGGEVIHDFAFALVVGVLIATYSSIFVASPVVVEWYLREKKKPGSSDSGALPESGERPTPVAVEAPAVVGKLR</sequence>
<evidence type="ECO:0000256" key="11">
    <source>
        <dbReference type="SAM" id="MobiDB-lite"/>
    </source>
</evidence>
<dbReference type="PANTHER" id="PTHR30081">
    <property type="entry name" value="PROTEIN-EXPORT MEMBRANE PROTEIN SEC"/>
    <property type="match status" value="1"/>
</dbReference>
<dbReference type="InterPro" id="IPR022813">
    <property type="entry name" value="SecD/SecF_arch_bac"/>
</dbReference>
<dbReference type="NCBIfam" id="TIGR00966">
    <property type="entry name" value="transloc_SecF"/>
    <property type="match status" value="1"/>
</dbReference>
<feature type="domain" description="Protein export membrane protein SecD/SecF C-terminal" evidence="12">
    <location>
        <begin position="656"/>
        <end position="829"/>
    </location>
</feature>
<name>A0ABM8HUS3_9BACT</name>
<dbReference type="Gene3D" id="1.20.1640.10">
    <property type="entry name" value="Multidrug efflux transporter AcrB transmembrane domain"/>
    <property type="match status" value="2"/>
</dbReference>
<feature type="domain" description="Protein translocase subunit SecDF P1" evidence="13">
    <location>
        <begin position="156"/>
        <end position="212"/>
    </location>
</feature>
<comment type="function">
    <text evidence="9">Part of the Sec protein translocase complex. Interacts with the SecYEG preprotein conducting channel. SecDF uses the proton motive force (PMF) to complete protein translocation after the ATP-dependent function of SecA.</text>
</comment>
<dbReference type="InterPro" id="IPR048634">
    <property type="entry name" value="SecD_SecF_C"/>
</dbReference>
<reference evidence="15 16" key="1">
    <citation type="journal article" date="2016" name="C (Basel)">
        <title>Selective Growth of and Electricity Production by Marine Exoelectrogenic Bacteria in Self-Aggregated Hydrogel of Microbially Reduced Graphene Oxide.</title>
        <authorList>
            <person name="Yoshida N."/>
            <person name="Goto Y."/>
            <person name="Miyata Y."/>
        </authorList>
    </citation>
    <scope>NUCLEOTIDE SEQUENCE [LARGE SCALE GENOMIC DNA]</scope>
    <source>
        <strain evidence="15 16">NIT-T3</strain>
    </source>
</reference>
<evidence type="ECO:0000256" key="3">
    <source>
        <dbReference type="ARBA" id="ARBA00022475"/>
    </source>
</evidence>
<evidence type="ECO:0000256" key="6">
    <source>
        <dbReference type="ARBA" id="ARBA00022989"/>
    </source>
</evidence>
<dbReference type="NCBIfam" id="NF009583">
    <property type="entry name" value="PRK13024.1-3"/>
    <property type="match status" value="1"/>
</dbReference>
<keyword evidence="8 9" id="KW-0472">Membrane</keyword>
<dbReference type="HAMAP" id="MF_01464_B">
    <property type="entry name" value="SecF_B"/>
    <property type="match status" value="1"/>
</dbReference>
<dbReference type="InterPro" id="IPR005665">
    <property type="entry name" value="SecF_bac"/>
</dbReference>
<comment type="similarity">
    <text evidence="10">Belongs to the SecD/SecF family. SecF subfamily.</text>
</comment>
<dbReference type="InterPro" id="IPR054384">
    <property type="entry name" value="SecDF_P1_head"/>
</dbReference>
<protein>
    <recommendedName>
        <fullName evidence="9 10">Multifunctional fusion protein</fullName>
    </recommendedName>
    <domain>
        <recommendedName>
            <fullName evidence="9">Protein translocase subunit SecD</fullName>
        </recommendedName>
    </domain>
    <domain>
        <recommendedName>
            <fullName evidence="10">Protein-export membrane protein SecF</fullName>
        </recommendedName>
    </domain>
</protein>
<feature type="compositionally biased region" description="Low complexity" evidence="11">
    <location>
        <begin position="851"/>
        <end position="866"/>
    </location>
</feature>
<feature type="transmembrane region" description="Helical" evidence="9">
    <location>
        <begin position="465"/>
        <end position="487"/>
    </location>
</feature>
<dbReference type="PANTHER" id="PTHR30081:SF1">
    <property type="entry name" value="PROTEIN TRANSLOCASE SUBUNIT SECD"/>
    <property type="match status" value="1"/>
</dbReference>
<evidence type="ECO:0000256" key="9">
    <source>
        <dbReference type="HAMAP-Rule" id="MF_01463"/>
    </source>
</evidence>
<dbReference type="EMBL" id="AP024355">
    <property type="protein sequence ID" value="BCR05669.1"/>
    <property type="molecule type" value="Genomic_DNA"/>
</dbReference>
<feature type="transmembrane region" description="Helical" evidence="9">
    <location>
        <begin position="778"/>
        <end position="796"/>
    </location>
</feature>
<reference evidence="15 16" key="2">
    <citation type="journal article" date="2021" name="Int. J. Syst. Evol. Microbiol.">
        <title>Isolation and Polyphasic Characterization of Desulfuromonas versatilis sp. Nov., an Electrogenic Bacteria Capable of Versatile Metabolism Isolated from a Graphene Oxide-Reducing Enrichment Culture.</title>
        <authorList>
            <person name="Xie L."/>
            <person name="Yoshida N."/>
            <person name="Ishii S."/>
            <person name="Meng L."/>
        </authorList>
    </citation>
    <scope>NUCLEOTIDE SEQUENCE [LARGE SCALE GENOMIC DNA]</scope>
    <source>
        <strain evidence="15 16">NIT-T3</strain>
    </source>
</reference>
<keyword evidence="5 9" id="KW-0653">Protein transport</keyword>
<dbReference type="PRINTS" id="PR01755">
    <property type="entry name" value="SECFTRNLCASE"/>
</dbReference>
<keyword evidence="6 9" id="KW-1133">Transmembrane helix</keyword>
<evidence type="ECO:0000256" key="7">
    <source>
        <dbReference type="ARBA" id="ARBA00023010"/>
    </source>
</evidence>
<feature type="domain" description="SecDF P1 head subdomain" evidence="14">
    <location>
        <begin position="244"/>
        <end position="348"/>
    </location>
</feature>
<feature type="transmembrane region" description="Helical" evidence="9">
    <location>
        <begin position="699"/>
        <end position="720"/>
    </location>
</feature>
<feature type="region of interest" description="Disordered" evidence="11">
    <location>
        <begin position="834"/>
        <end position="866"/>
    </location>
</feature>
<dbReference type="Pfam" id="PF22599">
    <property type="entry name" value="SecDF_P1_head"/>
    <property type="match status" value="1"/>
</dbReference>
<dbReference type="NCBIfam" id="TIGR00916">
    <property type="entry name" value="2A0604s01"/>
    <property type="match status" value="2"/>
</dbReference>
<dbReference type="RefSeq" id="WP_221249077.1">
    <property type="nucleotide sequence ID" value="NZ_AP024355.1"/>
</dbReference>
<feature type="transmembrane region" description="Helical" evidence="9">
    <location>
        <begin position="726"/>
        <end position="747"/>
    </location>
</feature>
<dbReference type="InterPro" id="IPR005791">
    <property type="entry name" value="SecD"/>
</dbReference>
<evidence type="ECO:0000259" key="13">
    <source>
        <dbReference type="Pfam" id="PF21760"/>
    </source>
</evidence>
<dbReference type="InterPro" id="IPR048631">
    <property type="entry name" value="SecD_1st"/>
</dbReference>
<keyword evidence="3 9" id="KW-1003">Cell membrane</keyword>
<evidence type="ECO:0000313" key="16">
    <source>
        <dbReference type="Proteomes" id="UP001319827"/>
    </source>
</evidence>
<evidence type="ECO:0000256" key="5">
    <source>
        <dbReference type="ARBA" id="ARBA00022927"/>
    </source>
</evidence>
<dbReference type="Proteomes" id="UP001319827">
    <property type="component" value="Chromosome"/>
</dbReference>
<evidence type="ECO:0000256" key="1">
    <source>
        <dbReference type="ARBA" id="ARBA00004651"/>
    </source>
</evidence>
<feature type="domain" description="Protein export membrane protein SecD/SecF C-terminal" evidence="12">
    <location>
        <begin position="350"/>
        <end position="518"/>
    </location>
</feature>
<feature type="transmembrane region" description="Helical" evidence="9">
    <location>
        <begin position="394"/>
        <end position="416"/>
    </location>
</feature>
<keyword evidence="7 9" id="KW-0811">Translocation</keyword>
<accession>A0ABM8HUS3</accession>
<dbReference type="InterPro" id="IPR055344">
    <property type="entry name" value="SecD_SecF_C_bact"/>
</dbReference>
<feature type="transmembrane region" description="Helical" evidence="9">
    <location>
        <begin position="675"/>
        <end position="692"/>
    </location>
</feature>
<evidence type="ECO:0000256" key="10">
    <source>
        <dbReference type="HAMAP-Rule" id="MF_01464"/>
    </source>
</evidence>
<feature type="transmembrane region" description="Helical" evidence="9">
    <location>
        <begin position="551"/>
        <end position="571"/>
    </location>
</feature>
<feature type="transmembrane region" description="Helical" evidence="9">
    <location>
        <begin position="802"/>
        <end position="826"/>
    </location>
</feature>
<evidence type="ECO:0000313" key="15">
    <source>
        <dbReference type="EMBL" id="BCR05669.1"/>
    </source>
</evidence>
<evidence type="ECO:0000259" key="14">
    <source>
        <dbReference type="Pfam" id="PF22599"/>
    </source>
</evidence>
<dbReference type="Pfam" id="PF02355">
    <property type="entry name" value="SecD_SecF_C"/>
    <property type="match status" value="2"/>
</dbReference>
<keyword evidence="4 9" id="KW-0812">Transmembrane</keyword>
<evidence type="ECO:0000256" key="2">
    <source>
        <dbReference type="ARBA" id="ARBA00022448"/>
    </source>
</evidence>
<dbReference type="Pfam" id="PF21760">
    <property type="entry name" value="SecD_1st"/>
    <property type="match status" value="1"/>
</dbReference>
<organism evidence="15 16">
    <name type="scientific">Desulfuromonas versatilis</name>
    <dbReference type="NCBI Taxonomy" id="2802975"/>
    <lineage>
        <taxon>Bacteria</taxon>
        <taxon>Pseudomonadati</taxon>
        <taxon>Thermodesulfobacteriota</taxon>
        <taxon>Desulfuromonadia</taxon>
        <taxon>Desulfuromonadales</taxon>
        <taxon>Desulfuromonadaceae</taxon>
        <taxon>Desulfuromonas</taxon>
    </lineage>
</organism>
<comment type="subunit">
    <text evidence="10">Forms a complex with SecD. Part of the essential Sec protein translocation apparatus which comprises SecA, SecYEG and auxiliary proteins SecDF. Other proteins may also be involved.</text>
</comment>
<gene>
    <name evidence="9" type="primary">secD</name>
    <name evidence="10" type="synonym">secF</name>
    <name evidence="15" type="ORF">DESUT3_27380</name>
</gene>
<dbReference type="Gene3D" id="3.30.1360.200">
    <property type="match status" value="1"/>
</dbReference>
<evidence type="ECO:0000259" key="12">
    <source>
        <dbReference type="Pfam" id="PF02355"/>
    </source>
</evidence>
<proteinExistence type="inferred from homology"/>
<evidence type="ECO:0000256" key="4">
    <source>
        <dbReference type="ARBA" id="ARBA00022692"/>
    </source>
</evidence>
<feature type="transmembrane region" description="Helical" evidence="9">
    <location>
        <begin position="370"/>
        <end position="389"/>
    </location>
</feature>
<comment type="caution">
    <text evidence="9">Lacks conserved residue(s) required for the propagation of feature annotation.</text>
</comment>
<keyword evidence="16" id="KW-1185">Reference proteome</keyword>